<feature type="active site" description="Proton donor" evidence="4">
    <location>
        <position position="298"/>
    </location>
</feature>
<reference evidence="6 7" key="1">
    <citation type="submission" date="2019-12" db="EMBL/GenBank/DDBJ databases">
        <authorList>
            <person name="Kim Y.S."/>
        </authorList>
    </citation>
    <scope>NUCLEOTIDE SEQUENCE [LARGE SCALE GENOMIC DNA]</scope>
    <source>
        <strain evidence="6 7">MMS17-SY077</strain>
    </source>
</reference>
<dbReference type="PANTHER" id="PTHR21661">
    <property type="entry name" value="EPOXIDE HYDROLASE 1-RELATED"/>
    <property type="match status" value="1"/>
</dbReference>
<dbReference type="PANTHER" id="PTHR21661:SF35">
    <property type="entry name" value="EPOXIDE HYDROLASE"/>
    <property type="match status" value="1"/>
</dbReference>
<dbReference type="AlphaFoldDB" id="A0A6I4P0H1"/>
<dbReference type="Proteomes" id="UP000438182">
    <property type="component" value="Unassembled WGS sequence"/>
</dbReference>
<evidence type="ECO:0000259" key="5">
    <source>
        <dbReference type="Pfam" id="PF06441"/>
    </source>
</evidence>
<keyword evidence="3 6" id="KW-0378">Hydrolase</keyword>
<keyword evidence="7" id="KW-1185">Reference proteome</keyword>
<evidence type="ECO:0000256" key="2">
    <source>
        <dbReference type="ARBA" id="ARBA00022797"/>
    </source>
</evidence>
<feature type="active site" description="Proton acceptor" evidence="4">
    <location>
        <position position="349"/>
    </location>
</feature>
<protein>
    <submittedName>
        <fullName evidence="6">Epoxide hydrolase</fullName>
    </submittedName>
</protein>
<gene>
    <name evidence="6" type="ORF">GB864_10580</name>
</gene>
<feature type="active site" description="Nucleophile" evidence="4">
    <location>
        <position position="167"/>
    </location>
</feature>
<keyword evidence="2" id="KW-0058">Aromatic hydrocarbons catabolism</keyword>
<evidence type="ECO:0000256" key="3">
    <source>
        <dbReference type="ARBA" id="ARBA00022801"/>
    </source>
</evidence>
<dbReference type="GO" id="GO:0097176">
    <property type="term" value="P:epoxide metabolic process"/>
    <property type="evidence" value="ECO:0007669"/>
    <property type="project" value="TreeGrafter"/>
</dbReference>
<comment type="caution">
    <text evidence="6">The sequence shown here is derived from an EMBL/GenBank/DDBJ whole genome shotgun (WGS) entry which is preliminary data.</text>
</comment>
<sequence>MSAAARPFRIDVPDDVLADLRERLARRRIPADSPRRPPSGMSAGYLDDLARSWLAFDWRERERWLNAHPQFIAEIGDASIHFAHLRSARPDAPALLVMHGWPHTYALQLDFADLLPDFHVVVASLPGFAFSSPYRDGPVTDPRLAETMHRLMTEVLGYERYLTYGEDVSAYVNDLIAATYPEHVAGILVAHAHFPSAAERAELVEPDQVAFFARLDAEREPNGAYGHVQATRPDTLAAALGDSPTGLLAWLVEKLVEWSDTPPGDPAAVEARISRDRLLTEAMLYWVTDSIGTSFRPYFEGADQPEPMPPVDVPASVHIQRHEADYPESLARSYYRDLRVFERLEEGGHFTVAEVPAAMAERARAFARGLGMLPG</sequence>
<evidence type="ECO:0000313" key="6">
    <source>
        <dbReference type="EMBL" id="MWB98992.1"/>
    </source>
</evidence>
<dbReference type="Gene3D" id="3.40.50.1820">
    <property type="entry name" value="alpha/beta hydrolase"/>
    <property type="match status" value="1"/>
</dbReference>
<dbReference type="PIRSF" id="PIRSF001112">
    <property type="entry name" value="Epoxide_hydrolase"/>
    <property type="match status" value="1"/>
</dbReference>
<proteinExistence type="inferred from homology"/>
<dbReference type="InterPro" id="IPR029058">
    <property type="entry name" value="AB_hydrolase_fold"/>
</dbReference>
<evidence type="ECO:0000313" key="7">
    <source>
        <dbReference type="Proteomes" id="UP000438182"/>
    </source>
</evidence>
<comment type="similarity">
    <text evidence="1">Belongs to the peptidase S33 family.</text>
</comment>
<organism evidence="6 7">
    <name type="scientific">Agromyces seonyuensis</name>
    <dbReference type="NCBI Taxonomy" id="2662446"/>
    <lineage>
        <taxon>Bacteria</taxon>
        <taxon>Bacillati</taxon>
        <taxon>Actinomycetota</taxon>
        <taxon>Actinomycetes</taxon>
        <taxon>Micrococcales</taxon>
        <taxon>Microbacteriaceae</taxon>
        <taxon>Agromyces</taxon>
    </lineage>
</organism>
<accession>A0A6I4P0H1</accession>
<dbReference type="SUPFAM" id="SSF53474">
    <property type="entry name" value="alpha/beta-Hydrolases"/>
    <property type="match status" value="1"/>
</dbReference>
<feature type="domain" description="Epoxide hydrolase N-terminal" evidence="5">
    <location>
        <begin position="6"/>
        <end position="105"/>
    </location>
</feature>
<dbReference type="Pfam" id="PF06441">
    <property type="entry name" value="EHN"/>
    <property type="match status" value="1"/>
</dbReference>
<dbReference type="InterPro" id="IPR016292">
    <property type="entry name" value="Epoxide_hydrolase"/>
</dbReference>
<name>A0A6I4P0H1_9MICO</name>
<evidence type="ECO:0000256" key="1">
    <source>
        <dbReference type="ARBA" id="ARBA00010088"/>
    </source>
</evidence>
<dbReference type="RefSeq" id="WP_160424828.1">
    <property type="nucleotide sequence ID" value="NZ_WSTA01000044.1"/>
</dbReference>
<dbReference type="GO" id="GO:0004301">
    <property type="term" value="F:epoxide hydrolase activity"/>
    <property type="evidence" value="ECO:0007669"/>
    <property type="project" value="TreeGrafter"/>
</dbReference>
<dbReference type="EMBL" id="WSTA01000044">
    <property type="protein sequence ID" value="MWB98992.1"/>
    <property type="molecule type" value="Genomic_DNA"/>
</dbReference>
<evidence type="ECO:0000256" key="4">
    <source>
        <dbReference type="PIRSR" id="PIRSR001112-1"/>
    </source>
</evidence>
<dbReference type="InterPro" id="IPR010497">
    <property type="entry name" value="Epoxide_hydro_N"/>
</dbReference>